<comment type="caution">
    <text evidence="3">The sequence shown here is derived from an EMBL/GenBank/DDBJ whole genome shotgun (WGS) entry which is preliminary data.</text>
</comment>
<sequence>MNKLIAIINVIAWSGFWAFGYLALSADFSDTSQVMTALLLAALGAGAGLWAYMRLIRINEDSGYAKPPKRAVPEQYRNDDTAEGGAL</sequence>
<feature type="region of interest" description="Disordered" evidence="1">
    <location>
        <begin position="63"/>
        <end position="87"/>
    </location>
</feature>
<keyword evidence="2" id="KW-1133">Transmembrane helix</keyword>
<gene>
    <name evidence="3" type="ORF">GCM10011517_20170</name>
</gene>
<proteinExistence type="predicted"/>
<evidence type="ECO:0000313" key="4">
    <source>
        <dbReference type="Proteomes" id="UP000606730"/>
    </source>
</evidence>
<evidence type="ECO:0000313" key="3">
    <source>
        <dbReference type="EMBL" id="GGE52343.1"/>
    </source>
</evidence>
<protein>
    <submittedName>
        <fullName evidence="3">Uncharacterized protein</fullName>
    </submittedName>
</protein>
<dbReference type="AlphaFoldDB" id="A0A917EL90"/>
<evidence type="ECO:0000256" key="1">
    <source>
        <dbReference type="SAM" id="MobiDB-lite"/>
    </source>
</evidence>
<organism evidence="3 4">
    <name type="scientific">Actibacterium pelagium</name>
    <dbReference type="NCBI Taxonomy" id="2029103"/>
    <lineage>
        <taxon>Bacteria</taxon>
        <taxon>Pseudomonadati</taxon>
        <taxon>Pseudomonadota</taxon>
        <taxon>Alphaproteobacteria</taxon>
        <taxon>Rhodobacterales</taxon>
        <taxon>Roseobacteraceae</taxon>
        <taxon>Actibacterium</taxon>
    </lineage>
</organism>
<reference evidence="3" key="1">
    <citation type="journal article" date="2014" name="Int. J. Syst. Evol. Microbiol.">
        <title>Complete genome sequence of Corynebacterium casei LMG S-19264T (=DSM 44701T), isolated from a smear-ripened cheese.</title>
        <authorList>
            <consortium name="US DOE Joint Genome Institute (JGI-PGF)"/>
            <person name="Walter F."/>
            <person name="Albersmeier A."/>
            <person name="Kalinowski J."/>
            <person name="Ruckert C."/>
        </authorList>
    </citation>
    <scope>NUCLEOTIDE SEQUENCE</scope>
    <source>
        <strain evidence="3">CGMCC 1.16012</strain>
    </source>
</reference>
<feature type="transmembrane region" description="Helical" evidence="2">
    <location>
        <begin position="7"/>
        <end position="26"/>
    </location>
</feature>
<reference evidence="3" key="2">
    <citation type="submission" date="2020-09" db="EMBL/GenBank/DDBJ databases">
        <authorList>
            <person name="Sun Q."/>
            <person name="Zhou Y."/>
        </authorList>
    </citation>
    <scope>NUCLEOTIDE SEQUENCE</scope>
    <source>
        <strain evidence="3">CGMCC 1.16012</strain>
    </source>
</reference>
<dbReference type="Proteomes" id="UP000606730">
    <property type="component" value="Unassembled WGS sequence"/>
</dbReference>
<keyword evidence="2" id="KW-0812">Transmembrane</keyword>
<keyword evidence="4" id="KW-1185">Reference proteome</keyword>
<dbReference type="RefSeq" id="WP_095593960.1">
    <property type="nucleotide sequence ID" value="NZ_BMKN01000002.1"/>
</dbReference>
<name>A0A917EL90_9RHOB</name>
<feature type="transmembrane region" description="Helical" evidence="2">
    <location>
        <begin position="32"/>
        <end position="52"/>
    </location>
</feature>
<keyword evidence="2" id="KW-0472">Membrane</keyword>
<dbReference type="EMBL" id="BMKN01000002">
    <property type="protein sequence ID" value="GGE52343.1"/>
    <property type="molecule type" value="Genomic_DNA"/>
</dbReference>
<dbReference type="OrthoDB" id="7869559at2"/>
<evidence type="ECO:0000256" key="2">
    <source>
        <dbReference type="SAM" id="Phobius"/>
    </source>
</evidence>
<accession>A0A917EL90</accession>